<dbReference type="OrthoDB" id="222074at2"/>
<gene>
    <name evidence="2" type="ORF">A6X21_03260</name>
</gene>
<dbReference type="GO" id="GO:0006013">
    <property type="term" value="P:mannose metabolic process"/>
    <property type="evidence" value="ECO:0007669"/>
    <property type="project" value="InterPro"/>
</dbReference>
<comment type="caution">
    <text evidence="2">The sequence shown here is derived from an EMBL/GenBank/DDBJ whole genome shotgun (WGS) entry which is preliminary data.</text>
</comment>
<dbReference type="GO" id="GO:0004559">
    <property type="term" value="F:alpha-mannosidase activity"/>
    <property type="evidence" value="ECO:0007669"/>
    <property type="project" value="InterPro"/>
</dbReference>
<evidence type="ECO:0000259" key="1">
    <source>
        <dbReference type="Pfam" id="PF01074"/>
    </source>
</evidence>
<dbReference type="Gene3D" id="3.20.110.10">
    <property type="entry name" value="Glycoside hydrolase 38, N terminal domain"/>
    <property type="match status" value="1"/>
</dbReference>
<name>A0A1C3ENA0_9PLAN</name>
<dbReference type="AlphaFoldDB" id="A0A1C3ENA0"/>
<keyword evidence="3" id="KW-1185">Reference proteome</keyword>
<dbReference type="InterPro" id="IPR000602">
    <property type="entry name" value="Glyco_hydro_38_N"/>
</dbReference>
<protein>
    <recommendedName>
        <fullName evidence="1">Glycoside hydrolase family 38 N-terminal domain-containing protein</fullName>
    </recommendedName>
</protein>
<dbReference type="EMBL" id="LYDR01000039">
    <property type="protein sequence ID" value="ODA34702.1"/>
    <property type="molecule type" value="Genomic_DNA"/>
</dbReference>
<dbReference type="InterPro" id="IPR011330">
    <property type="entry name" value="Glyco_hydro/deAcase_b/a-brl"/>
</dbReference>
<sequence length="1012" mass="112071">MTKTCSEVYVLIPSHSLEDFPQDLGEEAAGSLLEAFAIAWHPALLATAGRIPQWYRADAPPEPAPGQLLILPQPSEDWFPYDWHERLEQAGAGLLKTVARREENLQQLQAWLESDADDSAKASAFFQQEAKSCIDDFLAFGTTVLQLELLSRQMRHFSSLDEIILQQRTVGAARSLAAGEFSPCRQQLATAFENLLETRERFYPGEISLFDLCLAPSELDMPRLKAALHGFTWPINEPLGNRPAVNFLAGSLETSPLLKLVDEPLPLVATQELSAPLDNAPTTTLKELLAQGAVDVLGGEAVELCTPLISPQMWIRNFQHGHQLAKTQLGIVPRVFARRLFGLVPQLPGLLSQTGYAGALHLLLDEGNYPDEEFSSFRWEGASGEAVTAFSRIPLPAQSAGTFLRLATRLGEALDSDGNPALGFARWPEVATPWFHDLQRAATFAPVLGKFVTCKEFLERVEYPDHVRQYHAGEYLSSSLVYAVAAREKNAISRVANAWKLQGEQAAWQFCEVQRSLLSRSENVPQPVEGLKGGDQRWEDELLTHFRMMGASDNRSTTDQAASADKEWSTATELQQTAQQFAHRLGSKVQTDEAAASPVGTLLINPLPWARPVPEEIADGTSSTIPPCGYLWLDRDSTNAQSSARKGKPVVKFTEGVLSNDLFEVVFHPQTGGIARIRRHEQRENRLSLQLARRFPRERAIRLGPDPDDEVIKTAYSEMRAGELSIIAQTSHSLTVRSLGDLIDQAKGERICYYKLDVTIRAGSLKVEIDLQFLELAAFDGDPWNNYIGARFAFGNEMSAISRSVLGSVHVAGSERFEAPEFVEICDGSLRATILPHGRPYFRKTGPRMLDGLMVVSGESSRRFRWTIAIDDPHPARLAQDARVPLVRLDHMTRPSTGETSFFVQCPARQVSILSWEAGMTDWPIEAPADPSNSEDIDTATKATVRKKSCRVRLMETEGQAKTFSMVWYAPLVGARKLALGGAHAAWLKTTGNETRVALSAYEFADIEFVFE</sequence>
<proteinExistence type="predicted"/>
<evidence type="ECO:0000313" key="3">
    <source>
        <dbReference type="Proteomes" id="UP000094828"/>
    </source>
</evidence>
<reference evidence="2 3" key="1">
    <citation type="submission" date="2016-05" db="EMBL/GenBank/DDBJ databases">
        <title>Genomic and physiological characterization of Planctopirus sp. isolated from fresh water lake.</title>
        <authorList>
            <person name="Subhash Y."/>
            <person name="Ramana C."/>
        </authorList>
    </citation>
    <scope>NUCLEOTIDE SEQUENCE [LARGE SCALE GENOMIC DNA]</scope>
    <source>
        <strain evidence="2 3">JC280</strain>
    </source>
</reference>
<dbReference type="InterPro" id="IPR027291">
    <property type="entry name" value="Glyco_hydro_38_N_sf"/>
</dbReference>
<organism evidence="2 3">
    <name type="scientific">Planctopirus hydrillae</name>
    <dbReference type="NCBI Taxonomy" id="1841610"/>
    <lineage>
        <taxon>Bacteria</taxon>
        <taxon>Pseudomonadati</taxon>
        <taxon>Planctomycetota</taxon>
        <taxon>Planctomycetia</taxon>
        <taxon>Planctomycetales</taxon>
        <taxon>Planctomycetaceae</taxon>
        <taxon>Planctopirus</taxon>
    </lineage>
</organism>
<dbReference type="RefSeq" id="WP_068846173.1">
    <property type="nucleotide sequence ID" value="NZ_LYDR01000039.1"/>
</dbReference>
<dbReference type="STRING" id="1841610.A6X21_03260"/>
<dbReference type="Proteomes" id="UP000094828">
    <property type="component" value="Unassembled WGS sequence"/>
</dbReference>
<accession>A0A1C3ENA0</accession>
<dbReference type="SUPFAM" id="SSF88713">
    <property type="entry name" value="Glycoside hydrolase/deacetylase"/>
    <property type="match status" value="1"/>
</dbReference>
<feature type="domain" description="Glycoside hydrolase family 38 N-terminal" evidence="1">
    <location>
        <begin position="284"/>
        <end position="387"/>
    </location>
</feature>
<dbReference type="Pfam" id="PF01074">
    <property type="entry name" value="Glyco_hydro_38N"/>
    <property type="match status" value="1"/>
</dbReference>
<evidence type="ECO:0000313" key="2">
    <source>
        <dbReference type="EMBL" id="ODA34702.1"/>
    </source>
</evidence>